<evidence type="ECO:0000256" key="3">
    <source>
        <dbReference type="ARBA" id="ARBA00022553"/>
    </source>
</evidence>
<dbReference type="Gene3D" id="3.40.50.2300">
    <property type="match status" value="1"/>
</dbReference>
<evidence type="ECO:0000256" key="7">
    <source>
        <dbReference type="SAM" id="Coils"/>
    </source>
</evidence>
<keyword evidence="5" id="KW-0418">Kinase</keyword>
<dbReference type="Gene3D" id="1.10.287.130">
    <property type="match status" value="1"/>
</dbReference>
<evidence type="ECO:0000259" key="8">
    <source>
        <dbReference type="PROSITE" id="PS50109"/>
    </source>
</evidence>
<dbReference type="SMART" id="SM00448">
    <property type="entry name" value="REC"/>
    <property type="match status" value="1"/>
</dbReference>
<dbReference type="PRINTS" id="PR00344">
    <property type="entry name" value="BCTRLSENSOR"/>
</dbReference>
<dbReference type="Pfam" id="PF13581">
    <property type="entry name" value="HATPase_c_2"/>
    <property type="match status" value="1"/>
</dbReference>
<dbReference type="SMART" id="SM00387">
    <property type="entry name" value="HATPase_c"/>
    <property type="match status" value="2"/>
</dbReference>
<gene>
    <name evidence="10" type="ORF">ACFQ1Z_10350</name>
</gene>
<evidence type="ECO:0000256" key="6">
    <source>
        <dbReference type="PROSITE-ProRule" id="PRU00169"/>
    </source>
</evidence>
<dbReference type="InterPro" id="IPR036097">
    <property type="entry name" value="HisK_dim/P_sf"/>
</dbReference>
<dbReference type="CDD" id="cd16922">
    <property type="entry name" value="HATPase_EvgS-ArcB-TorS-like"/>
    <property type="match status" value="1"/>
</dbReference>
<reference evidence="11" key="1">
    <citation type="journal article" date="2019" name="Int. J. Syst. Evol. Microbiol.">
        <title>The Global Catalogue of Microorganisms (GCM) 10K type strain sequencing project: providing services to taxonomists for standard genome sequencing and annotation.</title>
        <authorList>
            <consortium name="The Broad Institute Genomics Platform"/>
            <consortium name="The Broad Institute Genome Sequencing Center for Infectious Disease"/>
            <person name="Wu L."/>
            <person name="Ma J."/>
        </authorList>
    </citation>
    <scope>NUCLEOTIDE SEQUENCE [LARGE SCALE GENOMIC DNA]</scope>
    <source>
        <strain evidence="11">CCUG 58412</strain>
    </source>
</reference>
<organism evidence="10 11">
    <name type="scientific">Methylophilus luteus</name>
    <dbReference type="NCBI Taxonomy" id="640108"/>
    <lineage>
        <taxon>Bacteria</taxon>
        <taxon>Pseudomonadati</taxon>
        <taxon>Pseudomonadota</taxon>
        <taxon>Betaproteobacteria</taxon>
        <taxon>Nitrosomonadales</taxon>
        <taxon>Methylophilaceae</taxon>
        <taxon>Methylophilus</taxon>
    </lineage>
</organism>
<sequence>MAIRFLALSIENEFDVLAARQRARDIAAICGLALQDQARVSTSVSELARNVYNYAGKGRIEYSIEGTTVPQLLKIVIEDKGPGIPHIKEVLSGGYQSPTGMGLGVIGAKRLMDRFDITTNSGGTTITLHKFLPATAPLLTPTMVGSSISELSDLAPNISLSEVQHQNRELLRTLDELNARQKELLSLTQELEDTNRGVVALYAELDEKASHLRRADELKSRFLSNMSHEFRTPLNSIRALAKLLLDRMDGDLTTEQEVQVQYILKGAVSLSDLVNDLLDIAKIEAGKTEIKPTTFYVSEMISALRGMLKPLLVSNKLALNFTLPEQDIEMYQDEPKISQILRNFISNSLKFTEVGSIDVSVSIAKDQCVTFSVKDTGLGIAPEYLELIFEEFSQVENHLQKGVKGTGLGLPLCKNLATLLKGKVAVTSTLGEGSTFSVTVPAFYKAINPVEEVVPASTVADERLPVMIIEDEAYEQLLYERYLADSEFRVVPARSLREANALWSQARPAAVLLDILLKGEDSWRWLADLKQDEQRNQVPVIIASSVEDERKGLALGADAYFHKPLLKADLLASLRQLLGVQGDDTQAEDSTTLRHKEAQ</sequence>
<dbReference type="Pfam" id="PF00512">
    <property type="entry name" value="HisKA"/>
    <property type="match status" value="1"/>
</dbReference>
<dbReference type="GO" id="GO:0005524">
    <property type="term" value="F:ATP binding"/>
    <property type="evidence" value="ECO:0007669"/>
    <property type="project" value="UniProtKB-KW"/>
</dbReference>
<dbReference type="Proteomes" id="UP001597128">
    <property type="component" value="Unassembled WGS sequence"/>
</dbReference>
<evidence type="ECO:0000256" key="2">
    <source>
        <dbReference type="ARBA" id="ARBA00012438"/>
    </source>
</evidence>
<dbReference type="SUPFAM" id="SSF55874">
    <property type="entry name" value="ATPase domain of HSP90 chaperone/DNA topoisomerase II/histidine kinase"/>
    <property type="match status" value="2"/>
</dbReference>
<dbReference type="InterPro" id="IPR001789">
    <property type="entry name" value="Sig_transdc_resp-reg_receiver"/>
</dbReference>
<evidence type="ECO:0000313" key="11">
    <source>
        <dbReference type="Proteomes" id="UP001597128"/>
    </source>
</evidence>
<dbReference type="InterPro" id="IPR036890">
    <property type="entry name" value="HATPase_C_sf"/>
</dbReference>
<dbReference type="CDD" id="cd00082">
    <property type="entry name" value="HisKA"/>
    <property type="match status" value="1"/>
</dbReference>
<keyword evidence="3 6" id="KW-0597">Phosphoprotein</keyword>
<evidence type="ECO:0000256" key="4">
    <source>
        <dbReference type="ARBA" id="ARBA00022679"/>
    </source>
</evidence>
<dbReference type="EMBL" id="JBHTKB010000002">
    <property type="protein sequence ID" value="MFD0913948.1"/>
    <property type="molecule type" value="Genomic_DNA"/>
</dbReference>
<dbReference type="PANTHER" id="PTHR43047">
    <property type="entry name" value="TWO-COMPONENT HISTIDINE PROTEIN KINASE"/>
    <property type="match status" value="1"/>
</dbReference>
<dbReference type="InterPro" id="IPR011006">
    <property type="entry name" value="CheY-like_superfamily"/>
</dbReference>
<feature type="domain" description="Response regulatory" evidence="9">
    <location>
        <begin position="465"/>
        <end position="578"/>
    </location>
</feature>
<evidence type="ECO:0000313" key="10">
    <source>
        <dbReference type="EMBL" id="MFD0913948.1"/>
    </source>
</evidence>
<dbReference type="Gene3D" id="3.30.565.10">
    <property type="entry name" value="Histidine kinase-like ATPase, C-terminal domain"/>
    <property type="match status" value="2"/>
</dbReference>
<dbReference type="PROSITE" id="PS50109">
    <property type="entry name" value="HIS_KIN"/>
    <property type="match status" value="1"/>
</dbReference>
<keyword evidence="10" id="KW-0067">ATP-binding</keyword>
<feature type="modified residue" description="4-aspartylphosphate" evidence="6">
    <location>
        <position position="514"/>
    </location>
</feature>
<dbReference type="SMART" id="SM00388">
    <property type="entry name" value="HisKA"/>
    <property type="match status" value="1"/>
</dbReference>
<name>A0ABW3F8H9_9PROT</name>
<dbReference type="SUPFAM" id="SSF47384">
    <property type="entry name" value="Homodimeric domain of signal transducing histidine kinase"/>
    <property type="match status" value="1"/>
</dbReference>
<dbReference type="Pfam" id="PF02518">
    <property type="entry name" value="HATPase_c"/>
    <property type="match status" value="1"/>
</dbReference>
<dbReference type="InterPro" id="IPR004358">
    <property type="entry name" value="Sig_transdc_His_kin-like_C"/>
</dbReference>
<dbReference type="PROSITE" id="PS50110">
    <property type="entry name" value="RESPONSE_REGULATORY"/>
    <property type="match status" value="1"/>
</dbReference>
<comment type="caution">
    <text evidence="10">The sequence shown here is derived from an EMBL/GenBank/DDBJ whole genome shotgun (WGS) entry which is preliminary data.</text>
</comment>
<keyword evidence="10" id="KW-0547">Nucleotide-binding</keyword>
<dbReference type="SUPFAM" id="SSF52172">
    <property type="entry name" value="CheY-like"/>
    <property type="match status" value="1"/>
</dbReference>
<dbReference type="CDD" id="cd00156">
    <property type="entry name" value="REC"/>
    <property type="match status" value="1"/>
</dbReference>
<dbReference type="CDD" id="cd16934">
    <property type="entry name" value="HATPase_RsbT-like"/>
    <property type="match status" value="1"/>
</dbReference>
<accession>A0ABW3F8H9</accession>
<dbReference type="InterPro" id="IPR005467">
    <property type="entry name" value="His_kinase_dom"/>
</dbReference>
<evidence type="ECO:0000256" key="5">
    <source>
        <dbReference type="ARBA" id="ARBA00022777"/>
    </source>
</evidence>
<protein>
    <recommendedName>
        <fullName evidence="2">histidine kinase</fullName>
        <ecNumber evidence="2">2.7.13.3</ecNumber>
    </recommendedName>
</protein>
<keyword evidence="4" id="KW-0808">Transferase</keyword>
<dbReference type="PANTHER" id="PTHR43047:SF64">
    <property type="entry name" value="HISTIDINE KINASE CONTAINING CHEY-HOMOLOGOUS RECEIVER DOMAIN AND PAS DOMAIN-RELATED"/>
    <property type="match status" value="1"/>
</dbReference>
<dbReference type="InterPro" id="IPR003661">
    <property type="entry name" value="HisK_dim/P_dom"/>
</dbReference>
<feature type="coiled-coil region" evidence="7">
    <location>
        <begin position="160"/>
        <end position="194"/>
    </location>
</feature>
<comment type="catalytic activity">
    <reaction evidence="1">
        <text>ATP + protein L-histidine = ADP + protein N-phospho-L-histidine.</text>
        <dbReference type="EC" id="2.7.13.3"/>
    </reaction>
</comment>
<feature type="domain" description="Histidine kinase" evidence="8">
    <location>
        <begin position="225"/>
        <end position="444"/>
    </location>
</feature>
<dbReference type="EC" id="2.7.13.3" evidence="2"/>
<evidence type="ECO:0000259" key="9">
    <source>
        <dbReference type="PROSITE" id="PS50110"/>
    </source>
</evidence>
<proteinExistence type="predicted"/>
<keyword evidence="11" id="KW-1185">Reference proteome</keyword>
<evidence type="ECO:0000256" key="1">
    <source>
        <dbReference type="ARBA" id="ARBA00000085"/>
    </source>
</evidence>
<dbReference type="Pfam" id="PF00072">
    <property type="entry name" value="Response_reg"/>
    <property type="match status" value="1"/>
</dbReference>
<dbReference type="RefSeq" id="WP_379057455.1">
    <property type="nucleotide sequence ID" value="NZ_JBHTKB010000002.1"/>
</dbReference>
<dbReference type="InterPro" id="IPR003594">
    <property type="entry name" value="HATPase_dom"/>
</dbReference>
<keyword evidence="7" id="KW-0175">Coiled coil</keyword>